<accession>A0AAV3NPR0</accession>
<sequence length="106" mass="11804">MIQMNFIYGTINGSYCLSLNNLRLDACSEIFEQSVFRGKWDDTMENVTKKTSIADGPLKCEKSGEHGFTIIIYGLKAWLVVSLFLDCTTTFSGDVGKYSGLLGHTF</sequence>
<reference evidence="1 2" key="1">
    <citation type="submission" date="2024-01" db="EMBL/GenBank/DDBJ databases">
        <title>The complete chloroplast genome sequence of Lithospermum erythrorhizon: insights into the phylogenetic relationship among Boraginaceae species and the maternal lineages of purple gromwells.</title>
        <authorList>
            <person name="Okada T."/>
            <person name="Watanabe K."/>
        </authorList>
    </citation>
    <scope>NUCLEOTIDE SEQUENCE [LARGE SCALE GENOMIC DNA]</scope>
</reference>
<evidence type="ECO:0000313" key="2">
    <source>
        <dbReference type="Proteomes" id="UP001454036"/>
    </source>
</evidence>
<proteinExistence type="predicted"/>
<evidence type="ECO:0000313" key="1">
    <source>
        <dbReference type="EMBL" id="GAA0140816.1"/>
    </source>
</evidence>
<organism evidence="1 2">
    <name type="scientific">Lithospermum erythrorhizon</name>
    <name type="common">Purple gromwell</name>
    <name type="synonym">Lithospermum officinale var. erythrorhizon</name>
    <dbReference type="NCBI Taxonomy" id="34254"/>
    <lineage>
        <taxon>Eukaryota</taxon>
        <taxon>Viridiplantae</taxon>
        <taxon>Streptophyta</taxon>
        <taxon>Embryophyta</taxon>
        <taxon>Tracheophyta</taxon>
        <taxon>Spermatophyta</taxon>
        <taxon>Magnoliopsida</taxon>
        <taxon>eudicotyledons</taxon>
        <taxon>Gunneridae</taxon>
        <taxon>Pentapetalae</taxon>
        <taxon>asterids</taxon>
        <taxon>lamiids</taxon>
        <taxon>Boraginales</taxon>
        <taxon>Boraginaceae</taxon>
        <taxon>Boraginoideae</taxon>
        <taxon>Lithospermeae</taxon>
        <taxon>Lithospermum</taxon>
    </lineage>
</organism>
<keyword evidence="2" id="KW-1185">Reference proteome</keyword>
<protein>
    <submittedName>
        <fullName evidence="1">Uncharacterized protein</fullName>
    </submittedName>
</protein>
<gene>
    <name evidence="1" type="ORF">LIER_02102</name>
</gene>
<dbReference type="Proteomes" id="UP001454036">
    <property type="component" value="Unassembled WGS sequence"/>
</dbReference>
<dbReference type="EMBL" id="BAABME010000221">
    <property type="protein sequence ID" value="GAA0140816.1"/>
    <property type="molecule type" value="Genomic_DNA"/>
</dbReference>
<dbReference type="AlphaFoldDB" id="A0AAV3NPR0"/>
<name>A0AAV3NPR0_LITER</name>
<comment type="caution">
    <text evidence="1">The sequence shown here is derived from an EMBL/GenBank/DDBJ whole genome shotgun (WGS) entry which is preliminary data.</text>
</comment>